<evidence type="ECO:0000313" key="2">
    <source>
        <dbReference type="EMBL" id="KAL1640074.1"/>
    </source>
</evidence>
<proteinExistence type="predicted"/>
<organism evidence="2 3">
    <name type="scientific">Diplodia intermedia</name>
    <dbReference type="NCBI Taxonomy" id="856260"/>
    <lineage>
        <taxon>Eukaryota</taxon>
        <taxon>Fungi</taxon>
        <taxon>Dikarya</taxon>
        <taxon>Ascomycota</taxon>
        <taxon>Pezizomycotina</taxon>
        <taxon>Dothideomycetes</taxon>
        <taxon>Dothideomycetes incertae sedis</taxon>
        <taxon>Botryosphaeriales</taxon>
        <taxon>Botryosphaeriaceae</taxon>
        <taxon>Diplodia</taxon>
    </lineage>
</organism>
<comment type="caution">
    <text evidence="2">The sequence shown here is derived from an EMBL/GenBank/DDBJ whole genome shotgun (WGS) entry which is preliminary data.</text>
</comment>
<name>A0ABR3TKT6_9PEZI</name>
<evidence type="ECO:0000256" key="1">
    <source>
        <dbReference type="SAM" id="MobiDB-lite"/>
    </source>
</evidence>
<dbReference type="Proteomes" id="UP001521184">
    <property type="component" value="Unassembled WGS sequence"/>
</dbReference>
<reference evidence="2 3" key="1">
    <citation type="journal article" date="2023" name="Plant Dis.">
        <title>First Report of Diplodia intermedia Causing Canker and Dieback Diseases on Apple Trees in Canada.</title>
        <authorList>
            <person name="Ellouze W."/>
            <person name="Ilyukhin E."/>
            <person name="Sulman M."/>
            <person name="Ali S."/>
        </authorList>
    </citation>
    <scope>NUCLEOTIDE SEQUENCE [LARGE SCALE GENOMIC DNA]</scope>
    <source>
        <strain evidence="2 3">M45-28</strain>
    </source>
</reference>
<sequence>MSSPSPPQPPSPSPSPSPSPEPAANVIQDFVPLPPADGPSSTPPSSGEGLVALYALFPATPAELLAISRACHADLVANGAWGGDNGPTNNIFHPAPQALWSHSSPSSSSSATDDAIDDAAIDAIVAYHRATILPSTSWGGGAFFDRELLAIATTPAWATAGVTLVTVGATWLKEVADDGAAYRRGWDAWTFRAEAVGTVVVNLQLYNMGWTEFTTWMENVQPEGGEADRRGGRRVFVLIEVDEGPKYLTWVVGIVNMEACGYTKLKKPHIK</sequence>
<keyword evidence="3" id="KW-1185">Reference proteome</keyword>
<accession>A0ABR3TKT6</accession>
<evidence type="ECO:0000313" key="3">
    <source>
        <dbReference type="Proteomes" id="UP001521184"/>
    </source>
</evidence>
<gene>
    <name evidence="2" type="ORF">SLS58_007341</name>
</gene>
<feature type="compositionally biased region" description="Pro residues" evidence="1">
    <location>
        <begin position="1"/>
        <end position="21"/>
    </location>
</feature>
<dbReference type="EMBL" id="JAKEKT020000055">
    <property type="protein sequence ID" value="KAL1640074.1"/>
    <property type="molecule type" value="Genomic_DNA"/>
</dbReference>
<feature type="region of interest" description="Disordered" evidence="1">
    <location>
        <begin position="87"/>
        <end position="112"/>
    </location>
</feature>
<feature type="region of interest" description="Disordered" evidence="1">
    <location>
        <begin position="1"/>
        <end position="45"/>
    </location>
</feature>
<feature type="compositionally biased region" description="Low complexity" evidence="1">
    <location>
        <begin position="101"/>
        <end position="112"/>
    </location>
</feature>
<protein>
    <submittedName>
        <fullName evidence="2">Uncharacterized protein</fullName>
    </submittedName>
</protein>